<organism evidence="1 2">
    <name type="scientific">Paenibacillus psychroresistens</name>
    <dbReference type="NCBI Taxonomy" id="1778678"/>
    <lineage>
        <taxon>Bacteria</taxon>
        <taxon>Bacillati</taxon>
        <taxon>Bacillota</taxon>
        <taxon>Bacilli</taxon>
        <taxon>Bacillales</taxon>
        <taxon>Paenibacillaceae</taxon>
        <taxon>Paenibacillus</taxon>
    </lineage>
</organism>
<dbReference type="EMBL" id="CP034235">
    <property type="protein sequence ID" value="QGQ93784.1"/>
    <property type="molecule type" value="Genomic_DNA"/>
</dbReference>
<dbReference type="AlphaFoldDB" id="A0A6B8RDH2"/>
<keyword evidence="2" id="KW-1185">Reference proteome</keyword>
<dbReference type="KEGG" id="ppsc:EHS13_02125"/>
<evidence type="ECO:0000313" key="1">
    <source>
        <dbReference type="EMBL" id="QGQ93784.1"/>
    </source>
</evidence>
<name>A0A6B8RDH2_9BACL</name>
<proteinExistence type="predicted"/>
<gene>
    <name evidence="1" type="ORF">EHS13_02125</name>
</gene>
<sequence>MAGNIKKIGANYLVTLEYGIDEKGIRKQQHKTVPSRKEANAILSEFEADLNLGLYPESFSIIAPKK</sequence>
<evidence type="ECO:0008006" key="3">
    <source>
        <dbReference type="Google" id="ProtNLM"/>
    </source>
</evidence>
<dbReference type="Proteomes" id="UP000426246">
    <property type="component" value="Chromosome"/>
</dbReference>
<dbReference type="OrthoDB" id="9803188at2"/>
<reference evidence="2" key="1">
    <citation type="submission" date="2018-11" db="EMBL/GenBank/DDBJ databases">
        <title>Complete genome sequence of Paenibacillus sp. ML311-T8.</title>
        <authorList>
            <person name="Nam Y.-D."/>
            <person name="Kang J."/>
            <person name="Chung W.-H."/>
            <person name="Park Y.S."/>
        </authorList>
    </citation>
    <scope>NUCLEOTIDE SEQUENCE [LARGE SCALE GENOMIC DNA]</scope>
    <source>
        <strain evidence="2">ML311-T8</strain>
    </source>
</reference>
<evidence type="ECO:0000313" key="2">
    <source>
        <dbReference type="Proteomes" id="UP000426246"/>
    </source>
</evidence>
<protein>
    <recommendedName>
        <fullName evidence="3">Site-specific integrase</fullName>
    </recommendedName>
</protein>
<dbReference type="RefSeq" id="WP_155698781.1">
    <property type="nucleotide sequence ID" value="NZ_CP034235.1"/>
</dbReference>
<accession>A0A6B8RDH2</accession>